<evidence type="ECO:0000256" key="1">
    <source>
        <dbReference type="SAM" id="MobiDB-lite"/>
    </source>
</evidence>
<dbReference type="SUPFAM" id="SSF56112">
    <property type="entry name" value="Protein kinase-like (PK-like)"/>
    <property type="match status" value="1"/>
</dbReference>
<dbReference type="Gene3D" id="3.30.200.20">
    <property type="entry name" value="Phosphorylase Kinase, domain 1"/>
    <property type="match status" value="1"/>
</dbReference>
<comment type="caution">
    <text evidence="3">The sequence shown here is derived from an EMBL/GenBank/DDBJ whole genome shotgun (WGS) entry which is preliminary data.</text>
</comment>
<keyword evidence="3" id="KW-0808">Transferase</keyword>
<feature type="compositionally biased region" description="Basic and acidic residues" evidence="1">
    <location>
        <begin position="228"/>
        <end position="245"/>
    </location>
</feature>
<keyword evidence="4" id="KW-1185">Reference proteome</keyword>
<feature type="region of interest" description="Disordered" evidence="1">
    <location>
        <begin position="397"/>
        <end position="425"/>
    </location>
</feature>
<gene>
    <name evidence="3" type="ORF">TEK04_07855</name>
</gene>
<keyword evidence="2" id="KW-0812">Transmembrane</keyword>
<feature type="region of interest" description="Disordered" evidence="1">
    <location>
        <begin position="228"/>
        <end position="336"/>
    </location>
</feature>
<evidence type="ECO:0000256" key="2">
    <source>
        <dbReference type="SAM" id="Phobius"/>
    </source>
</evidence>
<sequence length="570" mass="58797">MTSTTTGLPDRYRPIDQLAPDEPTATGVIRSWRARDRVLNRDVALRVHTPGGAAARSWIARALTAGGLATPALSMVYDAAEGTPDDSPSAYVVNEWIEGQTLTERLRSGPLPEREARVVVRRLAEGVAEAHRVGLAVGGLTPDHVVLRPGGLVGLLAVPAAEGTVPGDVAALGALLELCLTGERGDEPGATPPHISQPDLAALVRRARSTEPGTALSSVAAMAALLGDRPRTGHTDPHLAVRGEESESGWLRKLRDRRDAEDAAARPAPARPAPGHPAPGHPGPGRDDAVPLTRDSYPPVPLVDDDADERSARGATAGGYDGSYVGGYDGSDTAEDDELEWAPGYDEDEVDDEPGEAGWRRRLLVVGLPLLALAMVIAAGWWLGTNVISAASSVDDVQGSRPSAAAPTEDGGGATDGDTGTPAGTPLEISVATVFDPFGDGEPENDDDVPLSYDGDPATSWPTLTYRGSASFGNLKPGVGVRYDLGSEQSLSGVTVTGTEGAVVQVRTGSGDELDGYAVAAEGTLGGGAEDLSFAEPVTTRYVLVWVTELVPADGGFAAGLAEVSPLSAG</sequence>
<name>A0ABU8DT65_9ACTN</name>
<accession>A0ABU8DT65</accession>
<proteinExistence type="predicted"/>
<keyword evidence="3" id="KW-0418">Kinase</keyword>
<feature type="compositionally biased region" description="Pro residues" evidence="1">
    <location>
        <begin position="269"/>
        <end position="282"/>
    </location>
</feature>
<feature type="transmembrane region" description="Helical" evidence="2">
    <location>
        <begin position="363"/>
        <end position="383"/>
    </location>
</feature>
<dbReference type="Proteomes" id="UP001361570">
    <property type="component" value="Unassembled WGS sequence"/>
</dbReference>
<keyword evidence="2" id="KW-1133">Transmembrane helix</keyword>
<evidence type="ECO:0000313" key="3">
    <source>
        <dbReference type="EMBL" id="MEI4271636.1"/>
    </source>
</evidence>
<feature type="compositionally biased region" description="Low complexity" evidence="1">
    <location>
        <begin position="416"/>
        <end position="425"/>
    </location>
</feature>
<evidence type="ECO:0000313" key="4">
    <source>
        <dbReference type="Proteomes" id="UP001361570"/>
    </source>
</evidence>
<protein>
    <submittedName>
        <fullName evidence="3">Protein kinase family protein</fullName>
    </submittedName>
</protein>
<feature type="region of interest" description="Disordered" evidence="1">
    <location>
        <begin position="1"/>
        <end position="22"/>
    </location>
</feature>
<dbReference type="EMBL" id="JBAPLU010000006">
    <property type="protein sequence ID" value="MEI4271636.1"/>
    <property type="molecule type" value="Genomic_DNA"/>
</dbReference>
<feature type="compositionally biased region" description="Gly residues" evidence="1">
    <location>
        <begin position="316"/>
        <end position="329"/>
    </location>
</feature>
<dbReference type="CDD" id="cd13973">
    <property type="entry name" value="PK_MviN-like"/>
    <property type="match status" value="1"/>
</dbReference>
<dbReference type="Gene3D" id="1.10.510.10">
    <property type="entry name" value="Transferase(Phosphotransferase) domain 1"/>
    <property type="match status" value="1"/>
</dbReference>
<reference evidence="3 4" key="1">
    <citation type="submission" date="2024-03" db="EMBL/GenBank/DDBJ databases">
        <title>Draft genome sequence of Klenkia sp. LSe6-5.</title>
        <authorList>
            <person name="Duangmal K."/>
            <person name="Chantavorakit T."/>
        </authorList>
    </citation>
    <scope>NUCLEOTIDE SEQUENCE [LARGE SCALE GENOMIC DNA]</scope>
    <source>
        <strain evidence="3 4">LSe6-5</strain>
    </source>
</reference>
<dbReference type="GO" id="GO:0016301">
    <property type="term" value="F:kinase activity"/>
    <property type="evidence" value="ECO:0007669"/>
    <property type="project" value="UniProtKB-KW"/>
</dbReference>
<organism evidence="3 4">
    <name type="scientific">Klenkia sesuvii</name>
    <dbReference type="NCBI Taxonomy" id="3103137"/>
    <lineage>
        <taxon>Bacteria</taxon>
        <taxon>Bacillati</taxon>
        <taxon>Actinomycetota</taxon>
        <taxon>Actinomycetes</taxon>
        <taxon>Geodermatophilales</taxon>
        <taxon>Geodermatophilaceae</taxon>
        <taxon>Klenkia</taxon>
    </lineage>
</organism>
<dbReference type="RefSeq" id="WP_336403773.1">
    <property type="nucleotide sequence ID" value="NZ_JBAPLU010000006.1"/>
</dbReference>
<dbReference type="InterPro" id="IPR011009">
    <property type="entry name" value="Kinase-like_dom_sf"/>
</dbReference>
<keyword evidence="2" id="KW-0472">Membrane</keyword>